<evidence type="ECO:0000259" key="15">
    <source>
        <dbReference type="SMART" id="SM01311"/>
    </source>
</evidence>
<evidence type="ECO:0000256" key="10">
    <source>
        <dbReference type="ARBA" id="ARBA00057821"/>
    </source>
</evidence>
<dbReference type="Proteomes" id="UP000694427">
    <property type="component" value="Unplaced"/>
</dbReference>
<comment type="catalytic activity">
    <reaction evidence="9 13">
        <text>RNA(n) + a ribonucleoside 5'-triphosphate = RNA(n+1) + diphosphate</text>
        <dbReference type="Rhea" id="RHEA:21248"/>
        <dbReference type="Rhea" id="RHEA-COMP:14527"/>
        <dbReference type="Rhea" id="RHEA-COMP:17342"/>
        <dbReference type="ChEBI" id="CHEBI:33019"/>
        <dbReference type="ChEBI" id="CHEBI:61557"/>
        <dbReference type="ChEBI" id="CHEBI:140395"/>
        <dbReference type="EC" id="2.7.7.6"/>
    </reaction>
</comment>
<evidence type="ECO:0000256" key="2">
    <source>
        <dbReference type="ARBA" id="ARBA00009493"/>
    </source>
</evidence>
<dbReference type="FunFam" id="1.10.150.20:FF:000031">
    <property type="entry name" value="DNA-directed RNA polymerase"/>
    <property type="match status" value="1"/>
</dbReference>
<dbReference type="Pfam" id="PF00940">
    <property type="entry name" value="RNA_pol"/>
    <property type="match status" value="1"/>
</dbReference>
<evidence type="ECO:0000256" key="8">
    <source>
        <dbReference type="ARBA" id="ARBA00023163"/>
    </source>
</evidence>
<evidence type="ECO:0000256" key="6">
    <source>
        <dbReference type="ARBA" id="ARBA00022946"/>
    </source>
</evidence>
<comment type="subcellular location">
    <subcellularLocation>
        <location evidence="1">Mitochondrion</location>
    </subcellularLocation>
</comment>
<dbReference type="Gene3D" id="1.10.287.280">
    <property type="match status" value="1"/>
</dbReference>
<dbReference type="SMART" id="SM01311">
    <property type="entry name" value="RPOL_N"/>
    <property type="match status" value="1"/>
</dbReference>
<feature type="compositionally biased region" description="Basic and acidic residues" evidence="14">
    <location>
        <begin position="209"/>
        <end position="221"/>
    </location>
</feature>
<dbReference type="FunFam" id="1.10.287.280:FF:000001">
    <property type="entry name" value="DNA-directed RNA polymerase"/>
    <property type="match status" value="1"/>
</dbReference>
<organism evidence="16 17">
    <name type="scientific">Cyprinus carpio</name>
    <name type="common">Common carp</name>
    <dbReference type="NCBI Taxonomy" id="7962"/>
    <lineage>
        <taxon>Eukaryota</taxon>
        <taxon>Metazoa</taxon>
        <taxon>Chordata</taxon>
        <taxon>Craniata</taxon>
        <taxon>Vertebrata</taxon>
        <taxon>Euteleostomi</taxon>
        <taxon>Actinopterygii</taxon>
        <taxon>Neopterygii</taxon>
        <taxon>Teleostei</taxon>
        <taxon>Ostariophysi</taxon>
        <taxon>Cypriniformes</taxon>
        <taxon>Cyprinidae</taxon>
        <taxon>Cyprininae</taxon>
        <taxon>Cyprinus</taxon>
    </lineage>
</organism>
<dbReference type="InterPro" id="IPR002885">
    <property type="entry name" value="PPR_rpt"/>
</dbReference>
<comment type="function">
    <text evidence="13">DNA-dependent RNA polymerase catalyzes the transcription of DNA into RNA using the four ribonucleoside triphosphates as substrates.</text>
</comment>
<dbReference type="Ensembl" id="ENSCCRT00010061667.1">
    <property type="protein sequence ID" value="ENSCCRP00010056274.1"/>
    <property type="gene ID" value="ENSCCRG00010023842.1"/>
</dbReference>
<evidence type="ECO:0000256" key="4">
    <source>
        <dbReference type="ARBA" id="ARBA00022679"/>
    </source>
</evidence>
<dbReference type="GO" id="GO:0006390">
    <property type="term" value="P:mitochondrial transcription"/>
    <property type="evidence" value="ECO:0007669"/>
    <property type="project" value="TreeGrafter"/>
</dbReference>
<evidence type="ECO:0000256" key="3">
    <source>
        <dbReference type="ARBA" id="ARBA00022478"/>
    </source>
</evidence>
<dbReference type="InterPro" id="IPR011990">
    <property type="entry name" value="TPR-like_helical_dom_sf"/>
</dbReference>
<evidence type="ECO:0000256" key="11">
    <source>
        <dbReference type="ARBA" id="ARBA00063316"/>
    </source>
</evidence>
<feature type="domain" description="DNA-directed RNA polymerase N-terminal" evidence="15">
    <location>
        <begin position="494"/>
        <end position="803"/>
    </location>
</feature>
<keyword evidence="17" id="KW-1185">Reference proteome</keyword>
<evidence type="ECO:0000256" key="9">
    <source>
        <dbReference type="ARBA" id="ARBA00048552"/>
    </source>
</evidence>
<protein>
    <recommendedName>
        <fullName evidence="13">DNA-directed RNA polymerase</fullName>
        <ecNumber evidence="13">2.7.7.6</ecNumber>
    </recommendedName>
</protein>
<dbReference type="EC" id="2.7.7.6" evidence="13"/>
<comment type="similarity">
    <text evidence="2 13">Belongs to the phage and mitochondrial RNA polymerase family.</text>
</comment>
<sequence>MRCLKTINNMSLLRLCAYSAGLARGFAVDRSVWRFLNGDHCRLCLRLRSNVERQIQDKTWATIYQRRYSAIPKKEDGKKRFWEQSQLLDVLEARIQQLQSDSVVDVKHSKVQIIKVQQKKKKTSPGNSQKNLLGEMLKSGPSAKKVVTEGVMTSKTHANRWMEKLQREKWINPKKQTLHRMHDKPVVGKSSKSSSMLPATSTKTITTGKRSETNTKVEDSKATASTTMSSKVYAVQKKSKQKVSRVSESVVARFPGVQKISNSEDGCVSVMSTQEKLAMKESEELNVDNVVDQQSLSASEKLLEDKEGNRYGDPQLRIRCYLEACVFIDDVARAQSCLLSHHRQLSKRMHLSISAYNIIMRMWAKIGSINHIRRLFILIEEAGLKPNVTSYSAVLECMGRMPECKTWIIKRCLQQMEMDGLSVDDVFRQCVFKKDEREMVLRAVQLVQPEYQPNVSRDQPVCSLPLVEQFYAEREGSTYPKLDFSLKELRDRFSLQLAMEKATTITIDSVETLKPVTENMAKMRELLATQRKHWEKALLQTLKEKKLILSSNSQKSWSTCIYPYLSILDDQDYVNIMLQGLDKLSPSGESLLIMAEEMGNRVYNLYSIRQKSHSQMIEKLGSIYNLYSELLANDTETNGMLPRECWASLEMQRCSGPSLLSDDTPWPMVLMVQLGSFLVDLMVRELKIWSNILNPAQEKKLIPILYHMYTFRSNHKIGFIKPHPIVTQIQRVAMETKLTFDSYVMPMLCPPVPWTSPKSGTYLLTPTKLMRSTDGAIQHQLLLEKSQDEDLHAVLDSLNQVGNCPWKINKPLLDIIISIFNDKGSDKLCIPPPLSEAPEVPRFNPHDPSYTQAEKAYMKREGLKAKKKVSEMHSLRMDALYKLSIANHMRDKIFWFPHNMDFRGRTYPRQPYFNHLGSDVTRGLLLFAEGRPLGPKGLDWLKIHLVNLTGLKKRSSLVGRLEYAESIMEDILDSADHPLYGRKWWMNADEPWQALACCMEIANASRSPDHTKFISYFPVHQDGSCNGLQHYAALGRDMIGATSVNLMPCELPQDVYSGVAQQVEEFRARDAEKGLKIAQVLEGFISRKVVKQTVMTVVYGVTRYGGRLQIEKRLKEIDDFPKDYIWDASHYLVKQVFSSLKEMFTGTREIQEWLTESARLIAKSGRTVEWVTPLGLPIVQPYHRIKNQTLKSSMQNLSIHISHDANEKPDCMKQKNAFPPNFIHSLDSTHMMLTSLHCYRAGLTFVSVHDCYWTHAVTVDTMNRVCREQFVALHSQPILEELSGFLLKKYCSRPPVISKPKKFEEYYKMAQLLASVPQTGDFDLEKVKESVYFFS</sequence>
<keyword evidence="7" id="KW-0496">Mitochondrion</keyword>
<accession>A0A8C1L5B1</accession>
<reference evidence="16" key="1">
    <citation type="submission" date="2025-05" db="UniProtKB">
        <authorList>
            <consortium name="Ensembl"/>
        </authorList>
    </citation>
    <scope>IDENTIFICATION</scope>
</reference>
<keyword evidence="5 13" id="KW-0548">Nucleotidyltransferase</keyword>
<dbReference type="PROSITE" id="PS51375">
    <property type="entry name" value="PPR"/>
    <property type="match status" value="1"/>
</dbReference>
<keyword evidence="3 13" id="KW-0240">DNA-directed RNA polymerase</keyword>
<comment type="function">
    <text evidence="10">DNA-dependent RNA polymerase catalyzes the transcription of mitochondrial DNA into RNA using the four ribonucleoside triphosphates as substrates. Component of the mitochondrial transcription initiation complex, composed at least of TFB2M, TFAM and POLRMT that is required for basal transcription of mitochondrial DNA. In this complex, TFAM recruits POLRMT to a specific promoter whereas TFB2M induces structural changes in POLRMT to enable promoter opening and trapping of the DNA non-template strand. Has DNA primase activity. Catalyzes the synthesis of short RNA primers that are necessary for the initiation of lagging-strand DNA synthesis from the origin of light-strand DNA replication (OriL).</text>
</comment>
<dbReference type="PROSITE" id="PS00900">
    <property type="entry name" value="RNA_POL_PHAGE_1"/>
    <property type="match status" value="1"/>
</dbReference>
<dbReference type="PROSITE" id="PS00489">
    <property type="entry name" value="RNA_POL_PHAGE_2"/>
    <property type="match status" value="1"/>
</dbReference>
<evidence type="ECO:0000256" key="12">
    <source>
        <dbReference type="PROSITE-ProRule" id="PRU00708"/>
    </source>
</evidence>
<feature type="compositionally biased region" description="Polar residues" evidence="14">
    <location>
        <begin position="196"/>
        <end position="208"/>
    </location>
</feature>
<feature type="region of interest" description="Disordered" evidence="14">
    <location>
        <begin position="183"/>
        <end position="222"/>
    </location>
</feature>
<evidence type="ECO:0000256" key="13">
    <source>
        <dbReference type="RuleBase" id="RU003805"/>
    </source>
</evidence>
<keyword evidence="4 13" id="KW-0808">Transferase</keyword>
<dbReference type="FunFam" id="1.25.40.10:FF:001747">
    <property type="entry name" value="DNA-directed RNA polymerase"/>
    <property type="match status" value="1"/>
</dbReference>
<evidence type="ECO:0000256" key="1">
    <source>
        <dbReference type="ARBA" id="ARBA00004173"/>
    </source>
</evidence>
<dbReference type="Pfam" id="PF14700">
    <property type="entry name" value="RPOL_N"/>
    <property type="match status" value="1"/>
</dbReference>
<dbReference type="GO" id="GO:0001018">
    <property type="term" value="F:mitochondrial promoter sequence-specific DNA binding"/>
    <property type="evidence" value="ECO:0007669"/>
    <property type="project" value="TreeGrafter"/>
</dbReference>
<dbReference type="InterPro" id="IPR046950">
    <property type="entry name" value="DNA-dir_Rpol_C_phage-type"/>
</dbReference>
<dbReference type="InterPro" id="IPR029262">
    <property type="entry name" value="RPOL_N"/>
</dbReference>
<dbReference type="FunFam" id="1.10.1320.10:FF:000002">
    <property type="entry name" value="DNA-directed RNA polymerase"/>
    <property type="match status" value="1"/>
</dbReference>
<dbReference type="GO" id="GO:0034245">
    <property type="term" value="C:mitochondrial DNA-directed RNA polymerase complex"/>
    <property type="evidence" value="ECO:0007669"/>
    <property type="project" value="TreeGrafter"/>
</dbReference>
<dbReference type="PANTHER" id="PTHR10102">
    <property type="entry name" value="DNA-DIRECTED RNA POLYMERASE, MITOCHONDRIAL"/>
    <property type="match status" value="1"/>
</dbReference>
<dbReference type="InterPro" id="IPR002092">
    <property type="entry name" value="DNA-dir_Rpol_phage-type"/>
</dbReference>
<dbReference type="GO" id="GO:0003899">
    <property type="term" value="F:DNA-directed RNA polymerase activity"/>
    <property type="evidence" value="ECO:0007669"/>
    <property type="project" value="UniProtKB-EC"/>
</dbReference>
<name>A0A8C1L5B1_CYPCA</name>
<dbReference type="SUPFAM" id="SSF56672">
    <property type="entry name" value="DNA/RNA polymerases"/>
    <property type="match status" value="1"/>
</dbReference>
<evidence type="ECO:0000313" key="16">
    <source>
        <dbReference type="Ensembl" id="ENSCCRP00010056274.1"/>
    </source>
</evidence>
<evidence type="ECO:0000313" key="17">
    <source>
        <dbReference type="Proteomes" id="UP000694427"/>
    </source>
</evidence>
<feature type="repeat" description="PPR" evidence="12">
    <location>
        <begin position="352"/>
        <end position="386"/>
    </location>
</feature>
<evidence type="ECO:0000256" key="5">
    <source>
        <dbReference type="ARBA" id="ARBA00022695"/>
    </source>
</evidence>
<dbReference type="InterPro" id="IPR043502">
    <property type="entry name" value="DNA/RNA_pol_sf"/>
</dbReference>
<dbReference type="PANTHER" id="PTHR10102:SF0">
    <property type="entry name" value="DNA-DIRECTED RNA POLYMERASE, MITOCHONDRIAL"/>
    <property type="match status" value="1"/>
</dbReference>
<keyword evidence="6" id="KW-0809">Transit peptide</keyword>
<evidence type="ECO:0000256" key="7">
    <source>
        <dbReference type="ARBA" id="ARBA00023128"/>
    </source>
</evidence>
<comment type="subunit">
    <text evidence="11">Homodimer. Component of the mitochondrial transcription initiation complex, composed at least of TFB2M, TFAM and POLRMT. In this complex TFAM recruits POLRMT to the promoter whereas TFB2M induces structural changes in POLRMT to enable promoter opening and trapping of the DNA non-template strand. Upon metabolic stress, forms a complex composed of FOXO3, SIRT3 and mitochondrial RNA polymerase POLRMT; the complex is recruited to mtDNA in a SIRT3-dependent manner. Also forms a complex composed of FOXO3, SIRT3, TFAM and POLRMT. Interacts with TFB1M and TFB2M, leading to the stimulation of transcription. Interacts with TEFM. Interacts with MTRES1.</text>
</comment>
<dbReference type="Gene3D" id="1.10.1320.10">
    <property type="entry name" value="DNA-directed RNA polymerase, N-terminal domain"/>
    <property type="match status" value="1"/>
</dbReference>
<evidence type="ECO:0000256" key="14">
    <source>
        <dbReference type="SAM" id="MobiDB-lite"/>
    </source>
</evidence>
<dbReference type="Gene3D" id="1.10.150.20">
    <property type="entry name" value="5' to 3' exonuclease, C-terminal subdomain"/>
    <property type="match status" value="1"/>
</dbReference>
<dbReference type="InterPro" id="IPR037159">
    <property type="entry name" value="RNA_POL_N_sf"/>
</dbReference>
<dbReference type="Ensembl" id="ENSCCRT00010061660.1">
    <property type="protein sequence ID" value="ENSCCRP00010056267.1"/>
    <property type="gene ID" value="ENSCCRG00010023842.1"/>
</dbReference>
<keyword evidence="8 13" id="KW-0804">Transcription</keyword>
<gene>
    <name evidence="16" type="primary">LOC109103299</name>
</gene>
<dbReference type="Gene3D" id="1.25.40.10">
    <property type="entry name" value="Tetratricopeptide repeat domain"/>
    <property type="match status" value="1"/>
</dbReference>
<proteinExistence type="inferred from homology"/>